<keyword evidence="2" id="KW-1185">Reference proteome</keyword>
<protein>
    <submittedName>
        <fullName evidence="1">Uncharacterized protein</fullName>
    </submittedName>
</protein>
<dbReference type="InParanoid" id="A0A7C8IPB0"/>
<reference evidence="1 2" key="1">
    <citation type="submission" date="2019-12" db="EMBL/GenBank/DDBJ databases">
        <title>Draft genome sequence of the ascomycete Xylaria multiplex DSM 110363.</title>
        <authorList>
            <person name="Buettner E."/>
            <person name="Kellner H."/>
        </authorList>
    </citation>
    <scope>NUCLEOTIDE SEQUENCE [LARGE SCALE GENOMIC DNA]</scope>
    <source>
        <strain evidence="1 2">DSM 110363</strain>
    </source>
</reference>
<accession>A0A7C8IPB0</accession>
<proteinExistence type="predicted"/>
<sequence>MLVAILQKALTKIRASLSGYSLNHEIWKLTHGRRLRDAALGSASSTASETSSIALDENPIVEFIPSKIIPSNEEHDDLPRGRSLDNLPPEILIKMWKYVAETPSWFHVNYNGGKIHAANISGHREHWVNRGWYFADEFRASLSRHPVQEIMHRYAAKVLDTTLLFRGVYRHGVYRPLEQTASI</sequence>
<name>A0A7C8IPB0_9PEZI</name>
<evidence type="ECO:0000313" key="2">
    <source>
        <dbReference type="Proteomes" id="UP000481858"/>
    </source>
</evidence>
<comment type="caution">
    <text evidence="1">The sequence shown here is derived from an EMBL/GenBank/DDBJ whole genome shotgun (WGS) entry which is preliminary data.</text>
</comment>
<organism evidence="1 2">
    <name type="scientific">Xylaria multiplex</name>
    <dbReference type="NCBI Taxonomy" id="323545"/>
    <lineage>
        <taxon>Eukaryota</taxon>
        <taxon>Fungi</taxon>
        <taxon>Dikarya</taxon>
        <taxon>Ascomycota</taxon>
        <taxon>Pezizomycotina</taxon>
        <taxon>Sordariomycetes</taxon>
        <taxon>Xylariomycetidae</taxon>
        <taxon>Xylariales</taxon>
        <taxon>Xylariaceae</taxon>
        <taxon>Xylaria</taxon>
    </lineage>
</organism>
<evidence type="ECO:0000313" key="1">
    <source>
        <dbReference type="EMBL" id="KAF2963082.1"/>
    </source>
</evidence>
<gene>
    <name evidence="1" type="ORF">GQX73_g10493</name>
</gene>
<dbReference type="AlphaFoldDB" id="A0A7C8IPB0"/>
<dbReference type="EMBL" id="WUBL01000234">
    <property type="protein sequence ID" value="KAF2963082.1"/>
    <property type="molecule type" value="Genomic_DNA"/>
</dbReference>
<dbReference type="Proteomes" id="UP000481858">
    <property type="component" value="Unassembled WGS sequence"/>
</dbReference>